<feature type="region of interest" description="Disordered" evidence="1">
    <location>
        <begin position="1"/>
        <end position="50"/>
    </location>
</feature>
<name>A0ABD1Y8A5_9MARC</name>
<reference evidence="2 3" key="1">
    <citation type="submission" date="2024-09" db="EMBL/GenBank/DDBJ databases">
        <title>Chromosome-scale assembly of Riccia fluitans.</title>
        <authorList>
            <person name="Paukszto L."/>
            <person name="Sawicki J."/>
            <person name="Karawczyk K."/>
            <person name="Piernik-Szablinska J."/>
            <person name="Szczecinska M."/>
            <person name="Mazdziarz M."/>
        </authorList>
    </citation>
    <scope>NUCLEOTIDE SEQUENCE [LARGE SCALE GENOMIC DNA]</scope>
    <source>
        <strain evidence="2">Rf_01</strain>
        <tissue evidence="2">Aerial parts of the thallus</tissue>
    </source>
</reference>
<evidence type="ECO:0000313" key="2">
    <source>
        <dbReference type="EMBL" id="KAL2622986.1"/>
    </source>
</evidence>
<gene>
    <name evidence="2" type="ORF">R1flu_003191</name>
</gene>
<sequence>MASGSRTRKGKEPEVSELPEGGELMPKVPPPPRKKEKGPEPSQTQEEKTARLLENAEMRHAWFTWFVNEENLDQCRRLYWIPDTDQQSG</sequence>
<protein>
    <submittedName>
        <fullName evidence="2">Uncharacterized protein</fullName>
    </submittedName>
</protein>
<evidence type="ECO:0000313" key="3">
    <source>
        <dbReference type="Proteomes" id="UP001605036"/>
    </source>
</evidence>
<organism evidence="2 3">
    <name type="scientific">Riccia fluitans</name>
    <dbReference type="NCBI Taxonomy" id="41844"/>
    <lineage>
        <taxon>Eukaryota</taxon>
        <taxon>Viridiplantae</taxon>
        <taxon>Streptophyta</taxon>
        <taxon>Embryophyta</taxon>
        <taxon>Marchantiophyta</taxon>
        <taxon>Marchantiopsida</taxon>
        <taxon>Marchantiidae</taxon>
        <taxon>Marchantiales</taxon>
        <taxon>Ricciaceae</taxon>
        <taxon>Riccia</taxon>
    </lineage>
</organism>
<proteinExistence type="predicted"/>
<accession>A0ABD1Y8A5</accession>
<dbReference type="AlphaFoldDB" id="A0ABD1Y8A5"/>
<comment type="caution">
    <text evidence="2">The sequence shown here is derived from an EMBL/GenBank/DDBJ whole genome shotgun (WGS) entry which is preliminary data.</text>
</comment>
<dbReference type="EMBL" id="JBHFFA010000006">
    <property type="protein sequence ID" value="KAL2622986.1"/>
    <property type="molecule type" value="Genomic_DNA"/>
</dbReference>
<dbReference type="Proteomes" id="UP001605036">
    <property type="component" value="Unassembled WGS sequence"/>
</dbReference>
<keyword evidence="3" id="KW-1185">Reference proteome</keyword>
<evidence type="ECO:0000256" key="1">
    <source>
        <dbReference type="SAM" id="MobiDB-lite"/>
    </source>
</evidence>